<dbReference type="Gene3D" id="3.60.15.10">
    <property type="entry name" value="Ribonuclease Z/Hydroxyacylglutathione hydrolase-like"/>
    <property type="match status" value="1"/>
</dbReference>
<keyword evidence="2" id="KW-0479">Metal-binding</keyword>
<keyword evidence="4" id="KW-0862">Zinc</keyword>
<dbReference type="SMART" id="SM00849">
    <property type="entry name" value="Lactamase_B"/>
    <property type="match status" value="1"/>
</dbReference>
<dbReference type="EMBL" id="NJPO01000166">
    <property type="protein sequence ID" value="PLK58211.1"/>
    <property type="molecule type" value="Genomic_DNA"/>
</dbReference>
<dbReference type="InterPro" id="IPR036866">
    <property type="entry name" value="RibonucZ/Hydroxyglut_hydro"/>
</dbReference>
<dbReference type="RefSeq" id="WP_101627119.1">
    <property type="nucleotide sequence ID" value="NZ_NJPO01000166.1"/>
</dbReference>
<evidence type="ECO:0000259" key="5">
    <source>
        <dbReference type="SMART" id="SM00849"/>
    </source>
</evidence>
<dbReference type="InterPro" id="IPR051453">
    <property type="entry name" value="MBL_Glyoxalase_II"/>
</dbReference>
<gene>
    <name evidence="6" type="ORF">CEX73_03045</name>
</gene>
<name>A0A2N4XW94_9GAMM</name>
<dbReference type="GO" id="GO:0016787">
    <property type="term" value="F:hydrolase activity"/>
    <property type="evidence" value="ECO:0007669"/>
    <property type="project" value="UniProtKB-KW"/>
</dbReference>
<dbReference type="Pfam" id="PF00753">
    <property type="entry name" value="Lactamase_B"/>
    <property type="match status" value="1"/>
</dbReference>
<evidence type="ECO:0000313" key="6">
    <source>
        <dbReference type="EMBL" id="PLK58211.1"/>
    </source>
</evidence>
<dbReference type="PANTHER" id="PTHR46233">
    <property type="entry name" value="HYDROXYACYLGLUTATHIONE HYDROLASE GLOC"/>
    <property type="match status" value="1"/>
</dbReference>
<dbReference type="Proteomes" id="UP000234253">
    <property type="component" value="Unassembled WGS sequence"/>
</dbReference>
<dbReference type="AlphaFoldDB" id="A0A2N4XW94"/>
<dbReference type="PANTHER" id="PTHR46233:SF3">
    <property type="entry name" value="HYDROXYACYLGLUTATHIONE HYDROLASE GLOC"/>
    <property type="match status" value="1"/>
</dbReference>
<dbReference type="GO" id="GO:0046872">
    <property type="term" value="F:metal ion binding"/>
    <property type="evidence" value="ECO:0007669"/>
    <property type="project" value="UniProtKB-KW"/>
</dbReference>
<dbReference type="InterPro" id="IPR001279">
    <property type="entry name" value="Metallo-B-lactamas"/>
</dbReference>
<sequence length="209" mass="23318">MRYHLMPVTAFNQNCSLIWCDQIKEAALVDPGGDARRLCLEIETFNVTITKILLTHGHLDHVGASKELAQYYGVPIIGPHSADQPLLENLPGQCKMFGVPIIDSFLPDHWLDNGEIIKVGMESYLVLHCPGHSPGHVVLWNKTSRFIIMGDVLFRNAIGRTDLPGGNAQMLMHSINNLLLRLADDIVFLPGHGPMSTIGRERYSNLFLR</sequence>
<evidence type="ECO:0000256" key="1">
    <source>
        <dbReference type="ARBA" id="ARBA00001947"/>
    </source>
</evidence>
<dbReference type="CDD" id="cd07737">
    <property type="entry name" value="YcbL-like_MBL-fold"/>
    <property type="match status" value="1"/>
</dbReference>
<feature type="domain" description="Metallo-beta-lactamase" evidence="5">
    <location>
        <begin position="12"/>
        <end position="192"/>
    </location>
</feature>
<dbReference type="OrthoDB" id="9802991at2"/>
<comment type="caution">
    <text evidence="6">The sequence shown here is derived from an EMBL/GenBank/DDBJ whole genome shotgun (WGS) entry which is preliminary data.</text>
</comment>
<proteinExistence type="predicted"/>
<dbReference type="SUPFAM" id="SSF56281">
    <property type="entry name" value="Metallo-hydrolase/oxidoreductase"/>
    <property type="match status" value="1"/>
</dbReference>
<protein>
    <submittedName>
        <fullName evidence="6">MBL fold metallo-hydrolase</fullName>
    </submittedName>
</protein>
<comment type="cofactor">
    <cofactor evidence="1">
        <name>Zn(2+)</name>
        <dbReference type="ChEBI" id="CHEBI:29105"/>
    </cofactor>
</comment>
<reference evidence="6 7" key="1">
    <citation type="submission" date="2017-06" db="EMBL/GenBank/DDBJ databases">
        <title>Metabolic interaction between xylem feeders and their symbionts.</title>
        <authorList>
            <person name="Chouaia B."/>
        </authorList>
    </citation>
    <scope>NUCLEOTIDE SEQUENCE [LARGE SCALE GENOMIC DNA]</scope>
    <source>
        <strain evidence="6 7">Gra</strain>
    </source>
</reference>
<evidence type="ECO:0000256" key="3">
    <source>
        <dbReference type="ARBA" id="ARBA00022801"/>
    </source>
</evidence>
<organism evidence="6 7">
    <name type="scientific">Candidatus Palibaumannia cicadellinicola</name>
    <dbReference type="NCBI Taxonomy" id="186490"/>
    <lineage>
        <taxon>Bacteria</taxon>
        <taxon>Pseudomonadati</taxon>
        <taxon>Pseudomonadota</taxon>
        <taxon>Gammaproteobacteria</taxon>
        <taxon>Candidatus Palibaumannia</taxon>
    </lineage>
</organism>
<evidence type="ECO:0000256" key="2">
    <source>
        <dbReference type="ARBA" id="ARBA00022723"/>
    </source>
</evidence>
<evidence type="ECO:0000256" key="4">
    <source>
        <dbReference type="ARBA" id="ARBA00022833"/>
    </source>
</evidence>
<keyword evidence="3 6" id="KW-0378">Hydrolase</keyword>
<accession>A0A2N4XW94</accession>
<evidence type="ECO:0000313" key="7">
    <source>
        <dbReference type="Proteomes" id="UP000234253"/>
    </source>
</evidence>